<keyword evidence="3" id="KW-1185">Reference proteome</keyword>
<accession>A0A2G5TAL7</accession>
<feature type="chain" id="PRO_5013673831" description="Cytochrome P450" evidence="1">
    <location>
        <begin position="23"/>
        <end position="83"/>
    </location>
</feature>
<name>A0A2G5TAL7_9PELO</name>
<proteinExistence type="predicted"/>
<dbReference type="EMBL" id="PDUG01000005">
    <property type="protein sequence ID" value="PIC24229.1"/>
    <property type="molecule type" value="Genomic_DNA"/>
</dbReference>
<evidence type="ECO:0000313" key="2">
    <source>
        <dbReference type="EMBL" id="PIC24229.1"/>
    </source>
</evidence>
<organism evidence="2 3">
    <name type="scientific">Caenorhabditis nigoni</name>
    <dbReference type="NCBI Taxonomy" id="1611254"/>
    <lineage>
        <taxon>Eukaryota</taxon>
        <taxon>Metazoa</taxon>
        <taxon>Ecdysozoa</taxon>
        <taxon>Nematoda</taxon>
        <taxon>Chromadorea</taxon>
        <taxon>Rhabditida</taxon>
        <taxon>Rhabditina</taxon>
        <taxon>Rhabditomorpha</taxon>
        <taxon>Rhabditoidea</taxon>
        <taxon>Rhabditidae</taxon>
        <taxon>Peloderinae</taxon>
        <taxon>Caenorhabditis</taxon>
    </lineage>
</organism>
<reference evidence="3" key="1">
    <citation type="submission" date="2017-10" db="EMBL/GenBank/DDBJ databases">
        <title>Rapid genome shrinkage in a self-fertile nematode reveals novel sperm competition proteins.</title>
        <authorList>
            <person name="Yin D."/>
            <person name="Schwarz E.M."/>
            <person name="Thomas C.G."/>
            <person name="Felde R.L."/>
            <person name="Korf I.F."/>
            <person name="Cutter A.D."/>
            <person name="Schartner C.M."/>
            <person name="Ralston E.J."/>
            <person name="Meyer B.J."/>
            <person name="Haag E.S."/>
        </authorList>
    </citation>
    <scope>NUCLEOTIDE SEQUENCE [LARGE SCALE GENOMIC DNA]</scope>
    <source>
        <strain evidence="3">JU1422</strain>
    </source>
</reference>
<comment type="caution">
    <text evidence="2">The sequence shown here is derived from an EMBL/GenBank/DDBJ whole genome shotgun (WGS) entry which is preliminary data.</text>
</comment>
<dbReference type="Proteomes" id="UP000230233">
    <property type="component" value="Chromosome V"/>
</dbReference>
<keyword evidence="1" id="KW-0732">Signal</keyword>
<feature type="signal peptide" evidence="1">
    <location>
        <begin position="1"/>
        <end position="22"/>
    </location>
</feature>
<evidence type="ECO:0000313" key="3">
    <source>
        <dbReference type="Proteomes" id="UP000230233"/>
    </source>
</evidence>
<dbReference type="AlphaFoldDB" id="A0A2G5TAL7"/>
<evidence type="ECO:0008006" key="4">
    <source>
        <dbReference type="Google" id="ProtNLM"/>
    </source>
</evidence>
<dbReference type="STRING" id="1611254.A0A2G5TAL7"/>
<evidence type="ECO:0000256" key="1">
    <source>
        <dbReference type="SAM" id="SignalP"/>
    </source>
</evidence>
<gene>
    <name evidence="2" type="primary">Cnig_chr_V.g17642</name>
    <name evidence="2" type="ORF">B9Z55_017642</name>
</gene>
<sequence>MILVLILTAFLAFLIARQYSKSRRLPPGPVSFPLIGNLHQLVYYVWREKGIVPALDLFRKVSLHFDVTGYADQAPDKVSAHME</sequence>
<dbReference type="OrthoDB" id="2789670at2759"/>
<protein>
    <recommendedName>
        <fullName evidence="4">Cytochrome P450</fullName>
    </recommendedName>
</protein>